<comment type="caution">
    <text evidence="2">The sequence shown here is derived from an EMBL/GenBank/DDBJ whole genome shotgun (WGS) entry which is preliminary data.</text>
</comment>
<keyword evidence="2" id="KW-0240">DNA-directed RNA polymerase</keyword>
<evidence type="ECO:0000259" key="1">
    <source>
        <dbReference type="Pfam" id="PF03118"/>
    </source>
</evidence>
<dbReference type="InterPro" id="IPR011260">
    <property type="entry name" value="RNAP_asu_C"/>
</dbReference>
<feature type="domain" description="RNA polymerase alpha subunit C-terminal" evidence="1">
    <location>
        <begin position="79"/>
        <end position="131"/>
    </location>
</feature>
<dbReference type="SUPFAM" id="SSF47789">
    <property type="entry name" value="C-terminal domain of RNA polymerase alpha subunit"/>
    <property type="match status" value="1"/>
</dbReference>
<evidence type="ECO:0000313" key="3">
    <source>
        <dbReference type="Proteomes" id="UP001176429"/>
    </source>
</evidence>
<dbReference type="Pfam" id="PF03118">
    <property type="entry name" value="RNA_pol_A_CTD"/>
    <property type="match status" value="1"/>
</dbReference>
<evidence type="ECO:0000313" key="2">
    <source>
        <dbReference type="EMBL" id="MDO7874230.1"/>
    </source>
</evidence>
<dbReference type="RefSeq" id="WP_305005545.1">
    <property type="nucleotide sequence ID" value="NZ_JAUQSY010000003.1"/>
</dbReference>
<gene>
    <name evidence="2" type="ORF">Q5H93_05755</name>
</gene>
<dbReference type="GO" id="GO:0000428">
    <property type="term" value="C:DNA-directed RNA polymerase complex"/>
    <property type="evidence" value="ECO:0007669"/>
    <property type="project" value="UniProtKB-KW"/>
</dbReference>
<reference evidence="2" key="1">
    <citation type="submission" date="2023-07" db="EMBL/GenBank/DDBJ databases">
        <authorList>
            <person name="Kim M.K."/>
        </authorList>
    </citation>
    <scope>NUCLEOTIDE SEQUENCE</scope>
    <source>
        <strain evidence="2">ASUV-10-1</strain>
    </source>
</reference>
<dbReference type="EMBL" id="JAUQSY010000003">
    <property type="protein sequence ID" value="MDO7874230.1"/>
    <property type="molecule type" value="Genomic_DNA"/>
</dbReference>
<accession>A0ABT9B7H4</accession>
<proteinExistence type="predicted"/>
<dbReference type="Proteomes" id="UP001176429">
    <property type="component" value="Unassembled WGS sequence"/>
</dbReference>
<sequence>MKDIGKLVDALKFGFRTLKSTKEVNRRRTIQTILERAQKLRESVQPLGELLDNVIADCERQINIDPPAVSPAGFPYASKLSELGLPARACNAMESIGILTLGDLAGVEYMDLMRAKGFGKVSMGHIEDLLDKTGVVL</sequence>
<protein>
    <submittedName>
        <fullName evidence="2">DNA-directed RNA polymerase subunit alpha C-terminal domain-containing protein</fullName>
    </submittedName>
</protein>
<name>A0ABT9B7H4_9BACT</name>
<keyword evidence="3" id="KW-1185">Reference proteome</keyword>
<keyword evidence="2" id="KW-0804">Transcription</keyword>
<dbReference type="Gene3D" id="1.10.150.20">
    <property type="entry name" value="5' to 3' exonuclease, C-terminal subdomain"/>
    <property type="match status" value="1"/>
</dbReference>
<organism evidence="2 3">
    <name type="scientific">Hymenobacter aranciens</name>
    <dbReference type="NCBI Taxonomy" id="3063996"/>
    <lineage>
        <taxon>Bacteria</taxon>
        <taxon>Pseudomonadati</taxon>
        <taxon>Bacteroidota</taxon>
        <taxon>Cytophagia</taxon>
        <taxon>Cytophagales</taxon>
        <taxon>Hymenobacteraceae</taxon>
        <taxon>Hymenobacter</taxon>
    </lineage>
</organism>